<dbReference type="GO" id="GO:0005524">
    <property type="term" value="F:ATP binding"/>
    <property type="evidence" value="ECO:0007669"/>
    <property type="project" value="InterPro"/>
</dbReference>
<dbReference type="Gene3D" id="1.10.510.10">
    <property type="entry name" value="Transferase(Phosphotransferase) domain 1"/>
    <property type="match status" value="1"/>
</dbReference>
<name>A0A2P6PTQ4_ROSCH</name>
<gene>
    <name evidence="3" type="ORF">RchiOBHm_Chr6g0282151</name>
</gene>
<dbReference type="PROSITE" id="PS50011">
    <property type="entry name" value="PROTEIN_KINASE_DOM"/>
    <property type="match status" value="1"/>
</dbReference>
<dbReference type="AlphaFoldDB" id="A0A2P6PTQ4"/>
<dbReference type="EMBL" id="PDCK01000044">
    <property type="protein sequence ID" value="PRQ25309.1"/>
    <property type="molecule type" value="Genomic_DNA"/>
</dbReference>
<dbReference type="STRING" id="74649.A0A2P6PTQ4"/>
<accession>A0A2P6PTQ4</accession>
<evidence type="ECO:0000313" key="4">
    <source>
        <dbReference type="Proteomes" id="UP000238479"/>
    </source>
</evidence>
<dbReference type="SUPFAM" id="SSF56112">
    <property type="entry name" value="Protein kinase-like (PK-like)"/>
    <property type="match status" value="1"/>
</dbReference>
<dbReference type="Gramene" id="PRQ25309">
    <property type="protein sequence ID" value="PRQ25309"/>
    <property type="gene ID" value="RchiOBHm_Chr6g0282151"/>
</dbReference>
<dbReference type="InterPro" id="IPR000719">
    <property type="entry name" value="Prot_kinase_dom"/>
</dbReference>
<dbReference type="Pfam" id="PF00069">
    <property type="entry name" value="Pkinase"/>
    <property type="match status" value="1"/>
</dbReference>
<dbReference type="PANTHER" id="PTHR48006">
    <property type="entry name" value="LEUCINE-RICH REPEAT-CONTAINING PROTEIN DDB_G0281931-RELATED"/>
    <property type="match status" value="1"/>
</dbReference>
<evidence type="ECO:0000256" key="1">
    <source>
        <dbReference type="ARBA" id="ARBA00004479"/>
    </source>
</evidence>
<keyword evidence="4" id="KW-1185">Reference proteome</keyword>
<organism evidence="3 4">
    <name type="scientific">Rosa chinensis</name>
    <name type="common">China rose</name>
    <dbReference type="NCBI Taxonomy" id="74649"/>
    <lineage>
        <taxon>Eukaryota</taxon>
        <taxon>Viridiplantae</taxon>
        <taxon>Streptophyta</taxon>
        <taxon>Embryophyta</taxon>
        <taxon>Tracheophyta</taxon>
        <taxon>Spermatophyta</taxon>
        <taxon>Magnoliopsida</taxon>
        <taxon>eudicotyledons</taxon>
        <taxon>Gunneridae</taxon>
        <taxon>Pentapetalae</taxon>
        <taxon>rosids</taxon>
        <taxon>fabids</taxon>
        <taxon>Rosales</taxon>
        <taxon>Rosaceae</taxon>
        <taxon>Rosoideae</taxon>
        <taxon>Rosoideae incertae sedis</taxon>
        <taxon>Rosa</taxon>
    </lineage>
</organism>
<protein>
    <recommendedName>
        <fullName evidence="2">Protein kinase domain-containing protein</fullName>
    </recommendedName>
</protein>
<evidence type="ECO:0000259" key="2">
    <source>
        <dbReference type="PROSITE" id="PS50011"/>
    </source>
</evidence>
<evidence type="ECO:0000313" key="3">
    <source>
        <dbReference type="EMBL" id="PRQ25309.1"/>
    </source>
</evidence>
<dbReference type="GO" id="GO:0004672">
    <property type="term" value="F:protein kinase activity"/>
    <property type="evidence" value="ECO:0007669"/>
    <property type="project" value="InterPro"/>
</dbReference>
<sequence>MNPIDTHLSTFVNGEFGDLGYVAPEYTRTLVATPKGDVYSFGTVLLELVTGERATHISKAPEDFKGNLVEWILQLSSKSQLTDAIDKSLMGKGVDEEVFQFLKVACNCVVPTSKERPTMFEVFQLLRAIGQKYNFTIEEEMSTPSNTADCAGELIVAREMMEIN</sequence>
<comment type="caution">
    <text evidence="3">The sequence shown here is derived from an EMBL/GenBank/DDBJ whole genome shotgun (WGS) entry which is preliminary data.</text>
</comment>
<dbReference type="InterPro" id="IPR011009">
    <property type="entry name" value="Kinase-like_dom_sf"/>
</dbReference>
<dbReference type="OMA" id="NTADCAG"/>
<reference evidence="3 4" key="1">
    <citation type="journal article" date="2018" name="Nat. Genet.">
        <title>The Rosa genome provides new insights in the design of modern roses.</title>
        <authorList>
            <person name="Bendahmane M."/>
        </authorList>
    </citation>
    <scope>NUCLEOTIDE SEQUENCE [LARGE SCALE GENOMIC DNA]</scope>
    <source>
        <strain evidence="4">cv. Old Blush</strain>
    </source>
</reference>
<dbReference type="PANTHER" id="PTHR48006:SF87">
    <property type="entry name" value="INACTIVE LRR RECEPTOR-LIKE SERINE_THREONINE-PROTEIN KINASE BIR2"/>
    <property type="match status" value="1"/>
</dbReference>
<comment type="subcellular location">
    <subcellularLocation>
        <location evidence="1">Membrane</location>
        <topology evidence="1">Single-pass type I membrane protein</topology>
    </subcellularLocation>
</comment>
<dbReference type="InterPro" id="IPR051824">
    <property type="entry name" value="LRR_Rcpt-Like_S/T_Kinase"/>
</dbReference>
<dbReference type="Proteomes" id="UP000238479">
    <property type="component" value="Chromosome 6"/>
</dbReference>
<feature type="domain" description="Protein kinase" evidence="2">
    <location>
        <begin position="1"/>
        <end position="136"/>
    </location>
</feature>
<keyword evidence="3" id="KW-0808">Transferase</keyword>
<dbReference type="GO" id="GO:0016020">
    <property type="term" value="C:membrane"/>
    <property type="evidence" value="ECO:0007669"/>
    <property type="project" value="UniProtKB-SubCell"/>
</dbReference>
<proteinExistence type="predicted"/>